<name>A0A1F4XGV8_9BACT</name>
<keyword evidence="9" id="KW-0326">Glycosidase</keyword>
<keyword evidence="3" id="KW-0479">Metal-binding</keyword>
<evidence type="ECO:0000256" key="6">
    <source>
        <dbReference type="ARBA" id="ARBA00023004"/>
    </source>
</evidence>
<reference evidence="11 12" key="1">
    <citation type="journal article" date="2016" name="Nat. Commun.">
        <title>Thousands of microbial genomes shed light on interconnected biogeochemical processes in an aquifer system.</title>
        <authorList>
            <person name="Anantharaman K."/>
            <person name="Brown C.T."/>
            <person name="Hug L.A."/>
            <person name="Sharon I."/>
            <person name="Castelle C.J."/>
            <person name="Probst A.J."/>
            <person name="Thomas B.C."/>
            <person name="Singh A."/>
            <person name="Wilkins M.J."/>
            <person name="Karaoz U."/>
            <person name="Brodie E.L."/>
            <person name="Williams K.H."/>
            <person name="Hubbard S.S."/>
            <person name="Banfield J.F."/>
        </authorList>
    </citation>
    <scope>NUCLEOTIDE SEQUENCE [LARGE SCALE GENOMIC DNA]</scope>
</reference>
<accession>A0A1F4XGV8</accession>
<evidence type="ECO:0000256" key="3">
    <source>
        <dbReference type="ARBA" id="ARBA00022723"/>
    </source>
</evidence>
<dbReference type="GO" id="GO:0006284">
    <property type="term" value="P:base-excision repair"/>
    <property type="evidence" value="ECO:0007669"/>
    <property type="project" value="InterPro"/>
</dbReference>
<dbReference type="InterPro" id="IPR011257">
    <property type="entry name" value="DNA_glycosylase"/>
</dbReference>
<evidence type="ECO:0000313" key="11">
    <source>
        <dbReference type="EMBL" id="OGC80824.1"/>
    </source>
</evidence>
<proteinExistence type="inferred from homology"/>
<dbReference type="GO" id="GO:0034039">
    <property type="term" value="F:8-oxo-7,8-dihydroguanine DNA N-glycosylase activity"/>
    <property type="evidence" value="ECO:0007669"/>
    <property type="project" value="TreeGrafter"/>
</dbReference>
<dbReference type="AlphaFoldDB" id="A0A1F4XGV8"/>
<dbReference type="GO" id="GO:0006298">
    <property type="term" value="P:mismatch repair"/>
    <property type="evidence" value="ECO:0007669"/>
    <property type="project" value="TreeGrafter"/>
</dbReference>
<sequence length="283" mass="32488">MSAEFNVPREFSNGVYNDCMKELLRALRKHYSAHRRNLPWRKTRDPYKILVSEVMLQQTQVERVIPYYEAFVEKFPTARVLAAAPLSQVLSAWQGLGYNRRAKFLREAAKLISKSGFPRAVGEIEKLPAVGYYTARAIAVFAWNYPEVFVETNIRTVFLYHCFPNRRKVADKEILVLVAEAMVLSKMEPRDFYAALMDYGASLKKEGIKLNSKSRHYAPQSKFEGSARQLRGAILRELLKHHATLSVLAHKIPRNQQELAHELARLTAEGLVALRGRYFSISE</sequence>
<dbReference type="GO" id="GO:0046872">
    <property type="term" value="F:metal ion binding"/>
    <property type="evidence" value="ECO:0007669"/>
    <property type="project" value="UniProtKB-KW"/>
</dbReference>
<dbReference type="GO" id="GO:0000701">
    <property type="term" value="F:purine-specific mismatch base pair DNA N-glycosylase activity"/>
    <property type="evidence" value="ECO:0007669"/>
    <property type="project" value="TreeGrafter"/>
</dbReference>
<dbReference type="GO" id="GO:0035485">
    <property type="term" value="F:adenine/guanine mispair binding"/>
    <property type="evidence" value="ECO:0007669"/>
    <property type="project" value="TreeGrafter"/>
</dbReference>
<protein>
    <recommendedName>
        <fullName evidence="10">HhH-GPD domain-containing protein</fullName>
    </recommendedName>
</protein>
<evidence type="ECO:0000256" key="8">
    <source>
        <dbReference type="ARBA" id="ARBA00023204"/>
    </source>
</evidence>
<dbReference type="GO" id="GO:0051536">
    <property type="term" value="F:iron-sulfur cluster binding"/>
    <property type="evidence" value="ECO:0007669"/>
    <property type="project" value="UniProtKB-KW"/>
</dbReference>
<evidence type="ECO:0000256" key="4">
    <source>
        <dbReference type="ARBA" id="ARBA00022763"/>
    </source>
</evidence>
<dbReference type="InterPro" id="IPR023170">
    <property type="entry name" value="HhH_base_excis_C"/>
</dbReference>
<dbReference type="Pfam" id="PF00730">
    <property type="entry name" value="HhH-GPD"/>
    <property type="match status" value="1"/>
</dbReference>
<keyword evidence="5" id="KW-0378">Hydrolase</keyword>
<evidence type="ECO:0000259" key="10">
    <source>
        <dbReference type="SMART" id="SM00478"/>
    </source>
</evidence>
<organism evidence="11 12">
    <name type="scientific">Candidatus Adlerbacteria bacterium RIFCSPLOWO2_01_FULL_51_16</name>
    <dbReference type="NCBI Taxonomy" id="1797243"/>
    <lineage>
        <taxon>Bacteria</taxon>
        <taxon>Candidatus Adleribacteriota</taxon>
    </lineage>
</organism>
<evidence type="ECO:0000256" key="5">
    <source>
        <dbReference type="ARBA" id="ARBA00022801"/>
    </source>
</evidence>
<dbReference type="EMBL" id="MEWX01000014">
    <property type="protein sequence ID" value="OGC80824.1"/>
    <property type="molecule type" value="Genomic_DNA"/>
</dbReference>
<evidence type="ECO:0000256" key="7">
    <source>
        <dbReference type="ARBA" id="ARBA00023014"/>
    </source>
</evidence>
<evidence type="ECO:0000313" key="12">
    <source>
        <dbReference type="Proteomes" id="UP000176185"/>
    </source>
</evidence>
<evidence type="ECO:0000256" key="9">
    <source>
        <dbReference type="ARBA" id="ARBA00023295"/>
    </source>
</evidence>
<feature type="domain" description="HhH-GPD" evidence="10">
    <location>
        <begin position="55"/>
        <end position="202"/>
    </location>
</feature>
<dbReference type="PANTHER" id="PTHR42944">
    <property type="entry name" value="ADENINE DNA GLYCOSYLASE"/>
    <property type="match status" value="1"/>
</dbReference>
<keyword evidence="6" id="KW-0408">Iron</keyword>
<evidence type="ECO:0000256" key="2">
    <source>
        <dbReference type="ARBA" id="ARBA00008343"/>
    </source>
</evidence>
<dbReference type="InterPro" id="IPR003265">
    <property type="entry name" value="HhH-GPD_domain"/>
</dbReference>
<comment type="caution">
    <text evidence="11">The sequence shown here is derived from an EMBL/GenBank/DDBJ whole genome shotgun (WGS) entry which is preliminary data.</text>
</comment>
<dbReference type="Proteomes" id="UP000176185">
    <property type="component" value="Unassembled WGS sequence"/>
</dbReference>
<dbReference type="PANTHER" id="PTHR42944:SF1">
    <property type="entry name" value="ADENINE DNA GLYCOSYLASE"/>
    <property type="match status" value="1"/>
</dbReference>
<comment type="cofactor">
    <cofactor evidence="1">
        <name>[4Fe-4S] cluster</name>
        <dbReference type="ChEBI" id="CHEBI:49883"/>
    </cofactor>
</comment>
<dbReference type="CDD" id="cd00056">
    <property type="entry name" value="ENDO3c"/>
    <property type="match status" value="1"/>
</dbReference>
<keyword evidence="4" id="KW-0227">DNA damage</keyword>
<comment type="similarity">
    <text evidence="2">Belongs to the Nth/MutY family.</text>
</comment>
<dbReference type="InterPro" id="IPR044298">
    <property type="entry name" value="MIG/MutY"/>
</dbReference>
<dbReference type="SMART" id="SM00478">
    <property type="entry name" value="ENDO3c"/>
    <property type="match status" value="1"/>
</dbReference>
<dbReference type="Gene3D" id="1.10.340.30">
    <property type="entry name" value="Hypothetical protein, domain 2"/>
    <property type="match status" value="1"/>
</dbReference>
<dbReference type="Gene3D" id="1.10.1670.10">
    <property type="entry name" value="Helix-hairpin-Helix base-excision DNA repair enzymes (C-terminal)"/>
    <property type="match status" value="1"/>
</dbReference>
<dbReference type="SUPFAM" id="SSF48150">
    <property type="entry name" value="DNA-glycosylase"/>
    <property type="match status" value="1"/>
</dbReference>
<dbReference type="GO" id="GO:0032357">
    <property type="term" value="F:oxidized purine DNA binding"/>
    <property type="evidence" value="ECO:0007669"/>
    <property type="project" value="TreeGrafter"/>
</dbReference>
<keyword evidence="7" id="KW-0411">Iron-sulfur</keyword>
<keyword evidence="8" id="KW-0234">DNA repair</keyword>
<gene>
    <name evidence="11" type="ORF">A2943_02555</name>
</gene>
<dbReference type="STRING" id="1797243.A2943_02555"/>
<evidence type="ECO:0000256" key="1">
    <source>
        <dbReference type="ARBA" id="ARBA00001966"/>
    </source>
</evidence>